<keyword evidence="14" id="KW-1185">Reference proteome</keyword>
<dbReference type="Pfam" id="PF01565">
    <property type="entry name" value="FAD_binding_4"/>
    <property type="match status" value="1"/>
</dbReference>
<accession>A0ABS3GID0</accession>
<sequence>MSPAHQAFHRDLLQIMPAARIHTDPLSTLAYGTDASFYRLRPQIVARVDCESEVAAILALARRHRVALTFRAAGTSLSGQAVSDSVLVLLGDGFNHGQVLDDGARVRLGPAMIGSHANALLAPYGRKIGPDPASINSAKIGGIAANNSSGMCCGTRDNSYHTLAAMRLLLLDGAVLDTGDAASVAAFRQSHAALLAGLSGLAAELRADEALAERVRRKYRLKNTTGYGINALLDFDDPVDMLSHVLIGSEGTLGFISEITFHSVVEHPHKASALLLFDALEPCCRAVSALSAAADAHGVAAVELIDSRSLRALHGKPGLPDFLARPFGPDEACLLIEARAGSEAELERHCAEIEGLLAGFGPRLSSGFSREAAVCDSYWALRKGLFPAVGAVRPLGSTVVIEDVAFPIPLLADGVARLTALFDRHGYHEALLFGHALDGNLHFVFAPSFDNEREVARYDAFMQDVSALVAGEYDGSLKAEHGTGRNVAPFVRQEWGDAAWNIMRRIKALFDPDGLLNPGVIITDNDRLHLENLKPLPAADPVVDRCIECGFCEAACPSHGLTLSPRQRIVAWRRIQQLNRDGDAGEELAALRADFRYRAIDTCAATGMCATRCPVGINTGELMKRLQGPSPRPRAARFAARHIGAAAAAVRAGLALAHLFGPERLHRISLRLRRRHKVIPLIPAHLPRPAGRLPAAIGGDGEPVVLFLSCVNRALAVDAAGGNAAAPTLALLRRAGFNPRYPPGHDGLCCGQPFASSNAAEALDISQNALNRALLMASEDGRHPVYLDNGPCAARILSAQRQGRLDARLRLFDAARFLEAFVAPRLAVTRKLEQLALHIPCSAAEMGAVKALTRLAGLCAERLTVPDIACCGFAGDKGFTVPELNAHSLRRLPPALPPGCCHGVSMSRTCQIGLSEHAGFEYRSIEALLDFCTTPGAYLRSSELRRDEAKTAEKAECTDGT</sequence>
<evidence type="ECO:0000256" key="2">
    <source>
        <dbReference type="ARBA" id="ARBA00008000"/>
    </source>
</evidence>
<dbReference type="EMBL" id="JAFLRD010000003">
    <property type="protein sequence ID" value="MBO0414807.1"/>
    <property type="molecule type" value="Genomic_DNA"/>
</dbReference>
<dbReference type="InterPro" id="IPR016171">
    <property type="entry name" value="Vanillyl_alc_oxidase_C-sub2"/>
</dbReference>
<evidence type="ECO:0000313" key="14">
    <source>
        <dbReference type="Proteomes" id="UP000664349"/>
    </source>
</evidence>
<dbReference type="Gene3D" id="3.30.43.10">
    <property type="entry name" value="Uridine Diphospho-n-acetylenolpyruvylglucosamine Reductase, domain 2"/>
    <property type="match status" value="1"/>
</dbReference>
<evidence type="ECO:0000256" key="8">
    <source>
        <dbReference type="ARBA" id="ARBA00023004"/>
    </source>
</evidence>
<keyword evidence="3" id="KW-0285">Flavoprotein</keyword>
<proteinExistence type="inferred from homology"/>
<comment type="similarity">
    <text evidence="2">Belongs to the FAD-binding oxidoreductase/transferase type 4 family.</text>
</comment>
<dbReference type="SUPFAM" id="SSF55103">
    <property type="entry name" value="FAD-linked oxidases, C-terminal domain"/>
    <property type="match status" value="1"/>
</dbReference>
<dbReference type="Pfam" id="PF13183">
    <property type="entry name" value="Fer4_8"/>
    <property type="match status" value="1"/>
</dbReference>
<dbReference type="Gene3D" id="3.30.70.2740">
    <property type="match status" value="1"/>
</dbReference>
<dbReference type="InterPro" id="IPR006094">
    <property type="entry name" value="Oxid_FAD_bind_N"/>
</dbReference>
<evidence type="ECO:0000256" key="6">
    <source>
        <dbReference type="ARBA" id="ARBA00022946"/>
    </source>
</evidence>
<gene>
    <name evidence="13" type="ORF">J1C50_04740</name>
</gene>
<dbReference type="Gene3D" id="1.10.45.10">
    <property type="entry name" value="Vanillyl-alcohol Oxidase, Chain A, domain 4"/>
    <property type="match status" value="1"/>
</dbReference>
<dbReference type="InterPro" id="IPR016164">
    <property type="entry name" value="FAD-linked_Oxase-like_C"/>
</dbReference>
<evidence type="ECO:0000259" key="12">
    <source>
        <dbReference type="PROSITE" id="PS51387"/>
    </source>
</evidence>
<dbReference type="InterPro" id="IPR016166">
    <property type="entry name" value="FAD-bd_PCMH"/>
</dbReference>
<dbReference type="PANTHER" id="PTHR11748:SF111">
    <property type="entry name" value="D-LACTATE DEHYDROGENASE, MITOCHONDRIAL-RELATED"/>
    <property type="match status" value="1"/>
</dbReference>
<keyword evidence="6" id="KW-0809">Transit peptide</keyword>
<dbReference type="InterPro" id="IPR009051">
    <property type="entry name" value="Helical_ferredxn"/>
</dbReference>
<organism evidence="13 14">
    <name type="scientific">Chromobacterium haemolyticum</name>
    <dbReference type="NCBI Taxonomy" id="394935"/>
    <lineage>
        <taxon>Bacteria</taxon>
        <taxon>Pseudomonadati</taxon>
        <taxon>Pseudomonadota</taxon>
        <taxon>Betaproteobacteria</taxon>
        <taxon>Neisseriales</taxon>
        <taxon>Chromobacteriaceae</taxon>
        <taxon>Chromobacterium</taxon>
    </lineage>
</organism>
<protein>
    <recommendedName>
        <fullName evidence="10">D-lactate dehydrogenase (cytochrome)</fullName>
        <ecNumber evidence="10">1.1.2.4</ecNumber>
    </recommendedName>
</protein>
<keyword evidence="4" id="KW-0479">Metal-binding</keyword>
<dbReference type="InterPro" id="IPR017900">
    <property type="entry name" value="4Fe4S_Fe_S_CS"/>
</dbReference>
<dbReference type="InterPro" id="IPR036318">
    <property type="entry name" value="FAD-bd_PCMH-like_sf"/>
</dbReference>
<comment type="caution">
    <text evidence="13">The sequence shown here is derived from an EMBL/GenBank/DDBJ whole genome shotgun (WGS) entry which is preliminary data.</text>
</comment>
<evidence type="ECO:0000259" key="11">
    <source>
        <dbReference type="PROSITE" id="PS51379"/>
    </source>
</evidence>
<keyword evidence="5" id="KW-0274">FAD</keyword>
<dbReference type="PROSITE" id="PS00198">
    <property type="entry name" value="4FE4S_FER_1"/>
    <property type="match status" value="1"/>
</dbReference>
<feature type="domain" description="4Fe-4S ferredoxin-type" evidence="11">
    <location>
        <begin position="535"/>
        <end position="566"/>
    </location>
</feature>
<evidence type="ECO:0000256" key="4">
    <source>
        <dbReference type="ARBA" id="ARBA00022723"/>
    </source>
</evidence>
<dbReference type="SUPFAM" id="SSF46548">
    <property type="entry name" value="alpha-helical ferredoxin"/>
    <property type="match status" value="1"/>
</dbReference>
<dbReference type="InterPro" id="IPR017896">
    <property type="entry name" value="4Fe4S_Fe-S-bd"/>
</dbReference>
<comment type="cofactor">
    <cofactor evidence="1">
        <name>FAD</name>
        <dbReference type="ChEBI" id="CHEBI:57692"/>
    </cofactor>
</comment>
<dbReference type="EC" id="1.1.2.4" evidence="10"/>
<dbReference type="Pfam" id="PF02913">
    <property type="entry name" value="FAD-oxidase_C"/>
    <property type="match status" value="1"/>
</dbReference>
<keyword evidence="7" id="KW-0560">Oxidoreductase</keyword>
<dbReference type="SUPFAM" id="SSF56176">
    <property type="entry name" value="FAD-binding/transporter-associated domain-like"/>
    <property type="match status" value="1"/>
</dbReference>
<dbReference type="InterPro" id="IPR004113">
    <property type="entry name" value="FAD-bd_oxidored_4_C"/>
</dbReference>
<evidence type="ECO:0000256" key="7">
    <source>
        <dbReference type="ARBA" id="ARBA00023002"/>
    </source>
</evidence>
<keyword evidence="8" id="KW-0408">Iron</keyword>
<evidence type="ECO:0000313" key="13">
    <source>
        <dbReference type="EMBL" id="MBO0414807.1"/>
    </source>
</evidence>
<dbReference type="Gene3D" id="1.10.1060.10">
    <property type="entry name" value="Alpha-helical ferredoxin"/>
    <property type="match status" value="1"/>
</dbReference>
<dbReference type="Gene3D" id="3.30.465.10">
    <property type="match status" value="1"/>
</dbReference>
<name>A0ABS3GID0_9NEIS</name>
<evidence type="ECO:0000256" key="9">
    <source>
        <dbReference type="ARBA" id="ARBA00023014"/>
    </source>
</evidence>
<evidence type="ECO:0000256" key="10">
    <source>
        <dbReference type="ARBA" id="ARBA00038897"/>
    </source>
</evidence>
<dbReference type="PROSITE" id="PS51387">
    <property type="entry name" value="FAD_PCMH"/>
    <property type="match status" value="1"/>
</dbReference>
<evidence type="ECO:0000256" key="1">
    <source>
        <dbReference type="ARBA" id="ARBA00001974"/>
    </source>
</evidence>
<dbReference type="PROSITE" id="PS51379">
    <property type="entry name" value="4FE4S_FER_2"/>
    <property type="match status" value="1"/>
</dbReference>
<dbReference type="InterPro" id="IPR016167">
    <property type="entry name" value="FAD-bd_PCMH_sub1"/>
</dbReference>
<dbReference type="Proteomes" id="UP000664349">
    <property type="component" value="Unassembled WGS sequence"/>
</dbReference>
<keyword evidence="9" id="KW-0411">Iron-sulfur</keyword>
<dbReference type="InterPro" id="IPR016169">
    <property type="entry name" value="FAD-bd_PCMH_sub2"/>
</dbReference>
<dbReference type="PANTHER" id="PTHR11748">
    <property type="entry name" value="D-LACTATE DEHYDROGENASE"/>
    <property type="match status" value="1"/>
</dbReference>
<feature type="domain" description="FAD-binding PCMH-type" evidence="12">
    <location>
        <begin position="38"/>
        <end position="266"/>
    </location>
</feature>
<evidence type="ECO:0000256" key="3">
    <source>
        <dbReference type="ARBA" id="ARBA00022630"/>
    </source>
</evidence>
<reference evidence="13 14" key="1">
    <citation type="submission" date="2021-03" db="EMBL/GenBank/DDBJ databases">
        <title>First Case of infection caused by Chromobacterium haemolyticum derived from water in China.</title>
        <authorList>
            <person name="Chen J."/>
            <person name="Liu C."/>
        </authorList>
    </citation>
    <scope>NUCLEOTIDE SEQUENCE [LARGE SCALE GENOMIC DNA]</scope>
    <source>
        <strain evidence="13 14">WJ-5</strain>
    </source>
</reference>
<evidence type="ECO:0000256" key="5">
    <source>
        <dbReference type="ARBA" id="ARBA00022827"/>
    </source>
</evidence>